<accession>A0A6A6WMU7</accession>
<sequence length="312" mass="32814">MTNNDLTFTTLGSGVMGCAIMGGIMASLIELRSGKEIPQDDTPSHLPGKFIACDMRKEAETQVQNALGHYKLPLTTLTNENLRGTKEADIILLACKPWAFKDVLGAEGMKEALAGKLLISILAGVTAEQIEEFLYDNDASAQYKCHIVKVMPNTASMVRESTTVIAARNPPLPETQLTLATWIFSRIGRVAHLPASVMDAATALVGSGPAFVAVMLEAMADGAVAMGIPRAEAQMMAAQTMRGTAALVLNGEHPAILKDKVCTPGGCTIGGIMAMEEAGVRGGVSRAIREATMVSSKLGQGVAGSNVNGTWR</sequence>
<dbReference type="NCBIfam" id="TIGR00112">
    <property type="entry name" value="proC"/>
    <property type="match status" value="1"/>
</dbReference>
<evidence type="ECO:0000256" key="6">
    <source>
        <dbReference type="SAM" id="Phobius"/>
    </source>
</evidence>
<keyword evidence="5" id="KW-0641">Proline biosynthesis</keyword>
<dbReference type="GeneID" id="54487406"/>
<keyword evidence="10" id="KW-1185">Reference proteome</keyword>
<evidence type="ECO:0000256" key="2">
    <source>
        <dbReference type="ARBA" id="ARBA00022857"/>
    </source>
</evidence>
<dbReference type="InterPro" id="IPR008927">
    <property type="entry name" value="6-PGluconate_DH-like_C_sf"/>
</dbReference>
<dbReference type="PROSITE" id="PS00521">
    <property type="entry name" value="P5CR"/>
    <property type="match status" value="1"/>
</dbReference>
<dbReference type="EC" id="1.5.1.2" evidence="5"/>
<dbReference type="Proteomes" id="UP000799437">
    <property type="component" value="Unassembled WGS sequence"/>
</dbReference>
<dbReference type="FunFam" id="1.10.3730.10:FF:000001">
    <property type="entry name" value="Pyrroline-5-carboxylate reductase"/>
    <property type="match status" value="1"/>
</dbReference>
<keyword evidence="5" id="KW-0028">Amino-acid biosynthesis</keyword>
<protein>
    <recommendedName>
        <fullName evidence="5">Pyrroline-5-carboxylate reductase</fullName>
        <ecNumber evidence="5">1.5.1.2</ecNumber>
    </recommendedName>
</protein>
<dbReference type="HAMAP" id="MF_01925">
    <property type="entry name" value="P5C_reductase"/>
    <property type="match status" value="1"/>
</dbReference>
<evidence type="ECO:0000256" key="1">
    <source>
        <dbReference type="ARBA" id="ARBA00005525"/>
    </source>
</evidence>
<dbReference type="SUPFAM" id="SSF48179">
    <property type="entry name" value="6-phosphogluconate dehydrogenase C-terminal domain-like"/>
    <property type="match status" value="1"/>
</dbReference>
<dbReference type="PANTHER" id="PTHR11645">
    <property type="entry name" value="PYRROLINE-5-CARBOXYLATE REDUCTASE"/>
    <property type="match status" value="1"/>
</dbReference>
<dbReference type="Gene3D" id="1.10.3730.10">
    <property type="entry name" value="ProC C-terminal domain-like"/>
    <property type="match status" value="1"/>
</dbReference>
<dbReference type="GO" id="GO:0055129">
    <property type="term" value="P:L-proline biosynthetic process"/>
    <property type="evidence" value="ECO:0007669"/>
    <property type="project" value="UniProtKB-UniPathway"/>
</dbReference>
<evidence type="ECO:0000259" key="8">
    <source>
        <dbReference type="Pfam" id="PF14748"/>
    </source>
</evidence>
<evidence type="ECO:0000256" key="4">
    <source>
        <dbReference type="PIRSR" id="PIRSR000193-1"/>
    </source>
</evidence>
<feature type="domain" description="Pyrroline-5-carboxylate reductase dimerisation" evidence="8">
    <location>
        <begin position="197"/>
        <end position="297"/>
    </location>
</feature>
<dbReference type="UniPathway" id="UPA00098">
    <property type="reaction ID" value="UER00361"/>
</dbReference>
<reference evidence="9" key="1">
    <citation type="journal article" date="2020" name="Stud. Mycol.">
        <title>101 Dothideomycetes genomes: a test case for predicting lifestyles and emergence of pathogens.</title>
        <authorList>
            <person name="Haridas S."/>
            <person name="Albert R."/>
            <person name="Binder M."/>
            <person name="Bloem J."/>
            <person name="Labutti K."/>
            <person name="Salamov A."/>
            <person name="Andreopoulos B."/>
            <person name="Baker S."/>
            <person name="Barry K."/>
            <person name="Bills G."/>
            <person name="Bluhm B."/>
            <person name="Cannon C."/>
            <person name="Castanera R."/>
            <person name="Culley D."/>
            <person name="Daum C."/>
            <person name="Ezra D."/>
            <person name="Gonzalez J."/>
            <person name="Henrissat B."/>
            <person name="Kuo A."/>
            <person name="Liang C."/>
            <person name="Lipzen A."/>
            <person name="Lutzoni F."/>
            <person name="Magnuson J."/>
            <person name="Mondo S."/>
            <person name="Nolan M."/>
            <person name="Ohm R."/>
            <person name="Pangilinan J."/>
            <person name="Park H.-J."/>
            <person name="Ramirez L."/>
            <person name="Alfaro M."/>
            <person name="Sun H."/>
            <person name="Tritt A."/>
            <person name="Yoshinaga Y."/>
            <person name="Zwiers L.-H."/>
            <person name="Turgeon B."/>
            <person name="Goodwin S."/>
            <person name="Spatafora J."/>
            <person name="Crous P."/>
            <person name="Grigoriev I."/>
        </authorList>
    </citation>
    <scope>NUCLEOTIDE SEQUENCE</scope>
    <source>
        <strain evidence="9">CBS 121739</strain>
    </source>
</reference>
<comment type="catalytic activity">
    <reaction evidence="5">
        <text>L-proline + NADP(+) = (S)-1-pyrroline-5-carboxylate + NADPH + 2 H(+)</text>
        <dbReference type="Rhea" id="RHEA:14109"/>
        <dbReference type="ChEBI" id="CHEBI:15378"/>
        <dbReference type="ChEBI" id="CHEBI:17388"/>
        <dbReference type="ChEBI" id="CHEBI:57783"/>
        <dbReference type="ChEBI" id="CHEBI:58349"/>
        <dbReference type="ChEBI" id="CHEBI:60039"/>
        <dbReference type="EC" id="1.5.1.2"/>
    </reaction>
</comment>
<dbReference type="PANTHER" id="PTHR11645:SF0">
    <property type="entry name" value="PYRROLINE-5-CARBOXYLATE REDUCTASE 3"/>
    <property type="match status" value="1"/>
</dbReference>
<dbReference type="Pfam" id="PF03807">
    <property type="entry name" value="F420_oxidored"/>
    <property type="match status" value="1"/>
</dbReference>
<feature type="domain" description="Pyrroline-5-carboxylate reductase catalytic N-terminal" evidence="7">
    <location>
        <begin position="11"/>
        <end position="124"/>
    </location>
</feature>
<dbReference type="OrthoDB" id="10263291at2759"/>
<keyword evidence="6" id="KW-1133">Transmembrane helix</keyword>
<keyword evidence="6" id="KW-0472">Membrane</keyword>
<dbReference type="PIRSF" id="PIRSF000193">
    <property type="entry name" value="Pyrrol-5-carb_rd"/>
    <property type="match status" value="1"/>
</dbReference>
<dbReference type="InterPro" id="IPR053790">
    <property type="entry name" value="P5CR-like_CS"/>
</dbReference>
<gene>
    <name evidence="9" type="ORF">EJ05DRAFT_496173</name>
</gene>
<evidence type="ECO:0000313" key="10">
    <source>
        <dbReference type="Proteomes" id="UP000799437"/>
    </source>
</evidence>
<keyword evidence="3 5" id="KW-0560">Oxidoreductase</keyword>
<evidence type="ECO:0000313" key="9">
    <source>
        <dbReference type="EMBL" id="KAF2763349.1"/>
    </source>
</evidence>
<evidence type="ECO:0000256" key="3">
    <source>
        <dbReference type="ARBA" id="ARBA00023002"/>
    </source>
</evidence>
<dbReference type="InterPro" id="IPR000304">
    <property type="entry name" value="Pyrroline-COOH_reductase"/>
</dbReference>
<dbReference type="GO" id="GO:0004735">
    <property type="term" value="F:pyrroline-5-carboxylate reductase activity"/>
    <property type="evidence" value="ECO:0007669"/>
    <property type="project" value="UniProtKB-EC"/>
</dbReference>
<dbReference type="SUPFAM" id="SSF51735">
    <property type="entry name" value="NAD(P)-binding Rossmann-fold domains"/>
    <property type="match status" value="1"/>
</dbReference>
<organism evidence="9 10">
    <name type="scientific">Pseudovirgaria hyperparasitica</name>
    <dbReference type="NCBI Taxonomy" id="470096"/>
    <lineage>
        <taxon>Eukaryota</taxon>
        <taxon>Fungi</taxon>
        <taxon>Dikarya</taxon>
        <taxon>Ascomycota</taxon>
        <taxon>Pezizomycotina</taxon>
        <taxon>Dothideomycetes</taxon>
        <taxon>Dothideomycetes incertae sedis</taxon>
        <taxon>Acrospermales</taxon>
        <taxon>Acrospermaceae</taxon>
        <taxon>Pseudovirgaria</taxon>
    </lineage>
</organism>
<dbReference type="Pfam" id="PF14748">
    <property type="entry name" value="P5CR_dimer"/>
    <property type="match status" value="1"/>
</dbReference>
<evidence type="ECO:0000259" key="7">
    <source>
        <dbReference type="Pfam" id="PF03807"/>
    </source>
</evidence>
<dbReference type="AlphaFoldDB" id="A0A6A6WMU7"/>
<dbReference type="InterPro" id="IPR036291">
    <property type="entry name" value="NAD(P)-bd_dom_sf"/>
</dbReference>
<keyword evidence="6" id="KW-0812">Transmembrane</keyword>
<feature type="binding site" evidence="4">
    <location>
        <begin position="11"/>
        <end position="16"/>
    </location>
    <ligand>
        <name>NADP(+)</name>
        <dbReference type="ChEBI" id="CHEBI:58349"/>
    </ligand>
</feature>
<comment type="similarity">
    <text evidence="1 5">Belongs to the pyrroline-5-carboxylate reductase family.</text>
</comment>
<dbReference type="Gene3D" id="3.40.50.720">
    <property type="entry name" value="NAD(P)-binding Rossmann-like Domain"/>
    <property type="match status" value="1"/>
</dbReference>
<dbReference type="EMBL" id="ML996565">
    <property type="protein sequence ID" value="KAF2763349.1"/>
    <property type="molecule type" value="Genomic_DNA"/>
</dbReference>
<name>A0A6A6WMU7_9PEZI</name>
<feature type="binding site" evidence="4">
    <location>
        <position position="81"/>
    </location>
    <ligand>
        <name>NADPH</name>
        <dbReference type="ChEBI" id="CHEBI:57783"/>
    </ligand>
</feature>
<evidence type="ECO:0000256" key="5">
    <source>
        <dbReference type="RuleBase" id="RU003903"/>
    </source>
</evidence>
<feature type="transmembrane region" description="Helical" evidence="6">
    <location>
        <begin position="6"/>
        <end position="29"/>
    </location>
</feature>
<feature type="binding site" evidence="4">
    <location>
        <begin position="94"/>
        <end position="97"/>
    </location>
    <ligand>
        <name>NADP(+)</name>
        <dbReference type="ChEBI" id="CHEBI:58349"/>
    </ligand>
</feature>
<keyword evidence="2 4" id="KW-0521">NADP</keyword>
<dbReference type="InterPro" id="IPR028939">
    <property type="entry name" value="P5C_Rdtase_cat_N"/>
</dbReference>
<dbReference type="InterPro" id="IPR029036">
    <property type="entry name" value="P5CR_dimer"/>
</dbReference>
<dbReference type="RefSeq" id="XP_033605800.1">
    <property type="nucleotide sequence ID" value="XM_033746352.1"/>
</dbReference>
<comment type="pathway">
    <text evidence="5">Amino-acid biosynthesis; L-proline biosynthesis; L-proline from L-glutamate 5-semialdehyde: step 1/1.</text>
</comment>
<proteinExistence type="inferred from homology"/>